<keyword evidence="9 16" id="KW-0663">Pyridoxal phosphate</keyword>
<evidence type="ECO:0000256" key="16">
    <source>
        <dbReference type="RuleBase" id="RU364075"/>
    </source>
</evidence>
<evidence type="ECO:0000256" key="14">
    <source>
        <dbReference type="ARBA" id="ARBA00050776"/>
    </source>
</evidence>
<proteinExistence type="inferred from homology"/>
<sequence length="395" mass="41952">MTRVYLDNNATTRVDARVVEKMLPYFSDEFGNASSTHVFGSEVANAVRAARRSVQALLGAAHDHEIVFTSGGTEADNAAILAGLSAVEGRDEIVVSAVEHPAILSLIEHLQQARGLKAHIIGVDGTGRLDMESFRKALGPKTALVSIMWANNETGTLFPVKELADLAHEAGALFHTDAVQAAGKTPIELKSTRIDFLSLSAHKIHGPKGIGALYVRKGTKFTPLIRGGHQERTRRGGTENTPGIIGFGAAAEIMAASLAEEASKVGGLRDRLERRILEEIGDCLVSGDKENRLPNTTNIAFFDIEGEAVLNHLNRAEVAASTGSACTAGSNEPSHVLRAMNVPARALNGAIRFSLSRDNCEADVDRVLEILPGIVAKLRGIAQAAAQAPQPTLSQ</sequence>
<dbReference type="PANTHER" id="PTHR11601:SF34">
    <property type="entry name" value="CYSTEINE DESULFURASE"/>
    <property type="match status" value="1"/>
</dbReference>
<dbReference type="Pfam" id="PF00266">
    <property type="entry name" value="Aminotran_5"/>
    <property type="match status" value="1"/>
</dbReference>
<dbReference type="RefSeq" id="WP_085771122.1">
    <property type="nucleotide sequence ID" value="NZ_AP027149.1"/>
</dbReference>
<dbReference type="EMBL" id="CP019948">
    <property type="protein sequence ID" value="ARN81033.1"/>
    <property type="molecule type" value="Genomic_DNA"/>
</dbReference>
<dbReference type="AlphaFoldDB" id="A0A1W6MTT9"/>
<evidence type="ECO:0000256" key="1">
    <source>
        <dbReference type="ARBA" id="ARBA00001933"/>
    </source>
</evidence>
<dbReference type="InterPro" id="IPR000192">
    <property type="entry name" value="Aminotrans_V_dom"/>
</dbReference>
<comment type="function">
    <text evidence="2">Catalyzes the removal of elemental sulfur atoms from cysteine to produce alanine. Seems to participate in the biosynthesis of the nitrogenase metalloclusters by providing the inorganic sulfur required for the Fe-S core formation.</text>
</comment>
<dbReference type="NCBIfam" id="TIGR03402">
    <property type="entry name" value="FeS_nifS"/>
    <property type="match status" value="1"/>
</dbReference>
<keyword evidence="10 16" id="KW-0408">Iron</keyword>
<keyword evidence="8 16" id="KW-0479">Metal-binding</keyword>
<dbReference type="STRING" id="655015.B1812_08035"/>
<dbReference type="Gene3D" id="3.40.640.10">
    <property type="entry name" value="Type I PLP-dependent aspartate aminotransferase-like (Major domain)"/>
    <property type="match status" value="1"/>
</dbReference>
<evidence type="ECO:0000313" key="19">
    <source>
        <dbReference type="Proteomes" id="UP000193978"/>
    </source>
</evidence>
<evidence type="ECO:0000256" key="12">
    <source>
        <dbReference type="ARBA" id="ARBA00023231"/>
    </source>
</evidence>
<dbReference type="OrthoDB" id="9808002at2"/>
<dbReference type="InterPro" id="IPR015422">
    <property type="entry name" value="PyrdxlP-dep_Trfase_small"/>
</dbReference>
<dbReference type="PANTHER" id="PTHR11601">
    <property type="entry name" value="CYSTEINE DESULFURYLASE FAMILY MEMBER"/>
    <property type="match status" value="1"/>
</dbReference>
<dbReference type="InterPro" id="IPR016454">
    <property type="entry name" value="Cysteine_dSase"/>
</dbReference>
<comment type="subunit">
    <text evidence="4">Homodimer.</text>
</comment>
<dbReference type="Proteomes" id="UP000193978">
    <property type="component" value="Chromosome"/>
</dbReference>
<reference evidence="18 19" key="1">
    <citation type="submission" date="2017-02" db="EMBL/GenBank/DDBJ databases">
        <authorList>
            <person name="Peterson S.W."/>
        </authorList>
    </citation>
    <scope>NUCLEOTIDE SEQUENCE [LARGE SCALE GENOMIC DNA]</scope>
    <source>
        <strain evidence="18 19">S285</strain>
    </source>
</reference>
<evidence type="ECO:0000256" key="11">
    <source>
        <dbReference type="ARBA" id="ARBA00023014"/>
    </source>
</evidence>
<evidence type="ECO:0000256" key="15">
    <source>
        <dbReference type="RuleBase" id="RU004504"/>
    </source>
</evidence>
<keyword evidence="7 16" id="KW-0808">Transferase</keyword>
<dbReference type="PROSITE" id="PS00595">
    <property type="entry name" value="AA_TRANSFER_CLASS_5"/>
    <property type="match status" value="1"/>
</dbReference>
<comment type="similarity">
    <text evidence="3 16">Belongs to the class-V pyridoxal-phosphate-dependent aminotransferase family. NifS/IscS subfamily.</text>
</comment>
<evidence type="ECO:0000313" key="18">
    <source>
        <dbReference type="EMBL" id="ARN81033.1"/>
    </source>
</evidence>
<evidence type="ECO:0000256" key="10">
    <source>
        <dbReference type="ARBA" id="ARBA00023004"/>
    </source>
</evidence>
<dbReference type="GO" id="GO:0046872">
    <property type="term" value="F:metal ion binding"/>
    <property type="evidence" value="ECO:0007669"/>
    <property type="project" value="UniProtKB-KW"/>
</dbReference>
<dbReference type="GO" id="GO:0006520">
    <property type="term" value="P:amino acid metabolic process"/>
    <property type="evidence" value="ECO:0007669"/>
    <property type="project" value="InterPro"/>
</dbReference>
<dbReference type="FunFam" id="3.40.640.10:FF:000084">
    <property type="entry name" value="IscS-like cysteine desulfurase"/>
    <property type="match status" value="1"/>
</dbReference>
<dbReference type="InterPro" id="IPR017772">
    <property type="entry name" value="Cys_deSase_NifS_bac/arc"/>
</dbReference>
<evidence type="ECO:0000256" key="6">
    <source>
        <dbReference type="ARBA" id="ARBA00013558"/>
    </source>
</evidence>
<protein>
    <recommendedName>
        <fullName evidence="6 16">Cysteine desulfurase</fullName>
        <ecNumber evidence="5 16">2.8.1.7</ecNumber>
    </recommendedName>
    <alternativeName>
        <fullName evidence="13 16">Nitrogenase metalloclusters biosynthesis protein NifS</fullName>
    </alternativeName>
</protein>
<keyword evidence="11 16" id="KW-0411">Iron-sulfur</keyword>
<evidence type="ECO:0000256" key="5">
    <source>
        <dbReference type="ARBA" id="ARBA00012239"/>
    </source>
</evidence>
<gene>
    <name evidence="18" type="ORF">B1812_08035</name>
</gene>
<dbReference type="EC" id="2.8.1.7" evidence="5 16"/>
<feature type="domain" description="Aminotransferase class V" evidence="17">
    <location>
        <begin position="4"/>
        <end position="367"/>
    </location>
</feature>
<evidence type="ECO:0000256" key="8">
    <source>
        <dbReference type="ARBA" id="ARBA00022723"/>
    </source>
</evidence>
<keyword evidence="12" id="KW-0535">Nitrogen fixation</keyword>
<evidence type="ECO:0000256" key="3">
    <source>
        <dbReference type="ARBA" id="ARBA00006490"/>
    </source>
</evidence>
<dbReference type="PIRSF" id="PIRSF005572">
    <property type="entry name" value="NifS"/>
    <property type="match status" value="1"/>
</dbReference>
<evidence type="ECO:0000256" key="9">
    <source>
        <dbReference type="ARBA" id="ARBA00022898"/>
    </source>
</evidence>
<dbReference type="KEGG" id="mbry:B1812_08035"/>
<keyword evidence="19" id="KW-1185">Reference proteome</keyword>
<dbReference type="InterPro" id="IPR020578">
    <property type="entry name" value="Aminotrans_V_PyrdxlP_BS"/>
</dbReference>
<evidence type="ECO:0000256" key="7">
    <source>
        <dbReference type="ARBA" id="ARBA00022679"/>
    </source>
</evidence>
<dbReference type="GO" id="GO:0051536">
    <property type="term" value="F:iron-sulfur cluster binding"/>
    <property type="evidence" value="ECO:0007669"/>
    <property type="project" value="UniProtKB-KW"/>
</dbReference>
<evidence type="ECO:0000256" key="4">
    <source>
        <dbReference type="ARBA" id="ARBA00011738"/>
    </source>
</evidence>
<dbReference type="InterPro" id="IPR015421">
    <property type="entry name" value="PyrdxlP-dep_Trfase_major"/>
</dbReference>
<dbReference type="Gene3D" id="3.90.1150.10">
    <property type="entry name" value="Aspartate Aminotransferase, domain 1"/>
    <property type="match status" value="1"/>
</dbReference>
<evidence type="ECO:0000256" key="13">
    <source>
        <dbReference type="ARBA" id="ARBA00031911"/>
    </source>
</evidence>
<dbReference type="InterPro" id="IPR015424">
    <property type="entry name" value="PyrdxlP-dep_Trfase"/>
</dbReference>
<dbReference type="Gene3D" id="1.10.260.50">
    <property type="match status" value="1"/>
</dbReference>
<comment type="catalytic activity">
    <reaction evidence="14 16">
        <text>(sulfur carrier)-H + L-cysteine = (sulfur carrier)-SH + L-alanine</text>
        <dbReference type="Rhea" id="RHEA:43892"/>
        <dbReference type="Rhea" id="RHEA-COMP:14737"/>
        <dbReference type="Rhea" id="RHEA-COMP:14739"/>
        <dbReference type="ChEBI" id="CHEBI:29917"/>
        <dbReference type="ChEBI" id="CHEBI:35235"/>
        <dbReference type="ChEBI" id="CHEBI:57972"/>
        <dbReference type="ChEBI" id="CHEBI:64428"/>
        <dbReference type="EC" id="2.8.1.7"/>
    </reaction>
</comment>
<comment type="cofactor">
    <cofactor evidence="1 15">
        <name>pyridoxal 5'-phosphate</name>
        <dbReference type="ChEBI" id="CHEBI:597326"/>
    </cofactor>
</comment>
<dbReference type="GO" id="GO:0030170">
    <property type="term" value="F:pyridoxal phosphate binding"/>
    <property type="evidence" value="ECO:0007669"/>
    <property type="project" value="InterPro"/>
</dbReference>
<dbReference type="SUPFAM" id="SSF53383">
    <property type="entry name" value="PLP-dependent transferases"/>
    <property type="match status" value="1"/>
</dbReference>
<evidence type="ECO:0000259" key="17">
    <source>
        <dbReference type="Pfam" id="PF00266"/>
    </source>
</evidence>
<dbReference type="GO" id="GO:0031071">
    <property type="term" value="F:cysteine desulfurase activity"/>
    <property type="evidence" value="ECO:0007669"/>
    <property type="project" value="UniProtKB-EC"/>
</dbReference>
<organism evidence="18 19">
    <name type="scientific">Methylocystis bryophila</name>
    <dbReference type="NCBI Taxonomy" id="655015"/>
    <lineage>
        <taxon>Bacteria</taxon>
        <taxon>Pseudomonadati</taxon>
        <taxon>Pseudomonadota</taxon>
        <taxon>Alphaproteobacteria</taxon>
        <taxon>Hyphomicrobiales</taxon>
        <taxon>Methylocystaceae</taxon>
        <taxon>Methylocystis</taxon>
    </lineage>
</organism>
<evidence type="ECO:0000256" key="2">
    <source>
        <dbReference type="ARBA" id="ARBA00003120"/>
    </source>
</evidence>
<accession>A0A1W6MTT9</accession>
<name>A0A1W6MTT9_9HYPH</name>